<feature type="site" description="Transition state stabilizer" evidence="5">
    <location>
        <position position="176"/>
    </location>
</feature>
<comment type="subunit">
    <text evidence="5">Homodimer.</text>
</comment>
<feature type="binding site" evidence="5">
    <location>
        <begin position="280"/>
        <end position="282"/>
    </location>
    <ligand>
        <name>ATP</name>
        <dbReference type="ChEBI" id="CHEBI:30616"/>
    </ligand>
</feature>
<dbReference type="UniPathway" id="UPA00340">
    <property type="reaction ID" value="UER00458"/>
</dbReference>
<comment type="subcellular location">
    <subcellularLocation>
        <location evidence="5">Cytoplasm</location>
    </subcellularLocation>
</comment>
<dbReference type="InterPro" id="IPR000890">
    <property type="entry name" value="Aliphatic_acid_kin_short-chain"/>
</dbReference>
<evidence type="ECO:0000256" key="4">
    <source>
        <dbReference type="ARBA" id="ARBA00022840"/>
    </source>
</evidence>
<comment type="cofactor">
    <cofactor evidence="5">
        <name>Mg(2+)</name>
        <dbReference type="ChEBI" id="CHEBI:18420"/>
    </cofactor>
    <cofactor evidence="5">
        <name>Mn(2+)</name>
        <dbReference type="ChEBI" id="CHEBI:29035"/>
    </cofactor>
    <text evidence="5">Mg(2+). Can also accept Mn(2+).</text>
</comment>
<keyword evidence="5" id="KW-0479">Metal-binding</keyword>
<evidence type="ECO:0000313" key="8">
    <source>
        <dbReference type="Proteomes" id="UP000346198"/>
    </source>
</evidence>
<dbReference type="GO" id="GO:0006083">
    <property type="term" value="P:acetate metabolic process"/>
    <property type="evidence" value="ECO:0007669"/>
    <property type="project" value="TreeGrafter"/>
</dbReference>
<proteinExistence type="inferred from homology"/>
<keyword evidence="4 5" id="KW-0067">ATP-binding</keyword>
<keyword evidence="8" id="KW-1185">Reference proteome</keyword>
<keyword evidence="5" id="KW-0460">Magnesium</keyword>
<dbReference type="SUPFAM" id="SSF53067">
    <property type="entry name" value="Actin-like ATPase domain"/>
    <property type="match status" value="2"/>
</dbReference>
<dbReference type="PANTHER" id="PTHR21060">
    <property type="entry name" value="ACETATE KINASE"/>
    <property type="match status" value="1"/>
</dbReference>
<dbReference type="GO" id="GO:0005524">
    <property type="term" value="F:ATP binding"/>
    <property type="evidence" value="ECO:0007669"/>
    <property type="project" value="UniProtKB-KW"/>
</dbReference>
<gene>
    <name evidence="7" type="primary">ackA_1</name>
    <name evidence="5" type="synonym">ackA</name>
    <name evidence="7" type="ORF">SCARR_01995</name>
</gene>
<dbReference type="EMBL" id="CAAHFH010000001">
    <property type="protein sequence ID" value="VGO19935.1"/>
    <property type="molecule type" value="Genomic_DNA"/>
</dbReference>
<name>A0A6C2UIA7_9BACT</name>
<dbReference type="PIRSF" id="PIRSF000722">
    <property type="entry name" value="Acetate_prop_kin"/>
    <property type="match status" value="1"/>
</dbReference>
<keyword evidence="3 5" id="KW-0418">Kinase</keyword>
<comment type="pathway">
    <text evidence="5">Metabolic intermediate biosynthesis; acetyl-CoA biosynthesis; acetyl-CoA from acetate: step 1/2.</text>
</comment>
<dbReference type="GO" id="GO:0005737">
    <property type="term" value="C:cytoplasm"/>
    <property type="evidence" value="ECO:0007669"/>
    <property type="project" value="UniProtKB-SubCell"/>
</dbReference>
<dbReference type="HAMAP" id="MF_00020">
    <property type="entry name" value="Acetate_kinase"/>
    <property type="match status" value="1"/>
</dbReference>
<keyword evidence="5" id="KW-0963">Cytoplasm</keyword>
<keyword evidence="2 5" id="KW-0547">Nucleotide-binding</keyword>
<comment type="similarity">
    <text evidence="5 6">Belongs to the acetokinase family.</text>
</comment>
<evidence type="ECO:0000256" key="6">
    <source>
        <dbReference type="RuleBase" id="RU003835"/>
    </source>
</evidence>
<feature type="binding site" evidence="5">
    <location>
        <position position="87"/>
    </location>
    <ligand>
        <name>substrate</name>
    </ligand>
</feature>
<organism evidence="7 8">
    <name type="scientific">Pontiella sulfatireligans</name>
    <dbReference type="NCBI Taxonomy" id="2750658"/>
    <lineage>
        <taxon>Bacteria</taxon>
        <taxon>Pseudomonadati</taxon>
        <taxon>Kiritimatiellota</taxon>
        <taxon>Kiritimatiellia</taxon>
        <taxon>Kiritimatiellales</taxon>
        <taxon>Pontiellaceae</taxon>
        <taxon>Pontiella</taxon>
    </lineage>
</organism>
<feature type="binding site" evidence="5">
    <location>
        <position position="7"/>
    </location>
    <ligand>
        <name>Mg(2+)</name>
        <dbReference type="ChEBI" id="CHEBI:18420"/>
    </ligand>
</feature>
<dbReference type="AlphaFoldDB" id="A0A6C2UIA7"/>
<dbReference type="InterPro" id="IPR004372">
    <property type="entry name" value="Ac/propionate_kinase"/>
</dbReference>
<comment type="catalytic activity">
    <reaction evidence="5">
        <text>acetate + ATP = acetyl phosphate + ADP</text>
        <dbReference type="Rhea" id="RHEA:11352"/>
        <dbReference type="ChEBI" id="CHEBI:22191"/>
        <dbReference type="ChEBI" id="CHEBI:30089"/>
        <dbReference type="ChEBI" id="CHEBI:30616"/>
        <dbReference type="ChEBI" id="CHEBI:456216"/>
        <dbReference type="EC" id="2.7.2.1"/>
    </reaction>
</comment>
<accession>A0A6C2UIA7</accession>
<dbReference type="GO" id="GO:0006085">
    <property type="term" value="P:acetyl-CoA biosynthetic process"/>
    <property type="evidence" value="ECO:0007669"/>
    <property type="project" value="UniProtKB-UniRule"/>
</dbReference>
<dbReference type="Proteomes" id="UP000346198">
    <property type="component" value="Unassembled WGS sequence"/>
</dbReference>
<dbReference type="InterPro" id="IPR043129">
    <property type="entry name" value="ATPase_NBD"/>
</dbReference>
<evidence type="ECO:0000313" key="7">
    <source>
        <dbReference type="EMBL" id="VGO19935.1"/>
    </source>
</evidence>
<dbReference type="PANTHER" id="PTHR21060:SF15">
    <property type="entry name" value="ACETATE KINASE-RELATED"/>
    <property type="match status" value="1"/>
</dbReference>
<dbReference type="NCBIfam" id="TIGR00016">
    <property type="entry name" value="ackA"/>
    <property type="match status" value="1"/>
</dbReference>
<dbReference type="PRINTS" id="PR00471">
    <property type="entry name" value="ACETATEKNASE"/>
</dbReference>
<reference evidence="7 8" key="1">
    <citation type="submission" date="2019-04" db="EMBL/GenBank/DDBJ databases">
        <authorList>
            <person name="Van Vliet M D."/>
        </authorList>
    </citation>
    <scope>NUCLEOTIDE SEQUENCE [LARGE SCALE GENOMIC DNA]</scope>
    <source>
        <strain evidence="7 8">F21</strain>
    </source>
</reference>
<evidence type="ECO:0000256" key="5">
    <source>
        <dbReference type="HAMAP-Rule" id="MF_00020"/>
    </source>
</evidence>
<keyword evidence="1 5" id="KW-0808">Transferase</keyword>
<dbReference type="Pfam" id="PF00871">
    <property type="entry name" value="Acetate_kinase"/>
    <property type="match status" value="1"/>
</dbReference>
<feature type="active site" description="Proton donor/acceptor" evidence="5">
    <location>
        <position position="144"/>
    </location>
</feature>
<dbReference type="Gene3D" id="3.30.420.40">
    <property type="match status" value="2"/>
</dbReference>
<evidence type="ECO:0000256" key="3">
    <source>
        <dbReference type="ARBA" id="ARBA00022777"/>
    </source>
</evidence>
<sequence length="413" mass="44853">MNVLVFNCGSSSLKYRLIAFPSEAEMAAGEAQRVGPATAEPARIYHRTAGCEQQVHYADMPNHGAAFKEVMQLLKAAGLEPDALGHRTVHGGALFTQPARMDQEAIKRLEGLNDLAPLHNPPTLNLMHSCTQQYPELPQVAVFDTAFHATIPDYAYTYAIPEKLRSRHGLRKYGFHGTSHQFVVEEAARMMERPLAGFSTVSCHLGSGGASLCAVKNGRSVDNTMGYSPLQGLIMSTRCGDIDPALTLSLLTSMHGKEEAVEQVLNRQSGVLGLSGGSGDIRDILADAETDESARDTTSAYTWRIRKYLGAYLAVVGQADAVIFTDTVGEQVAAVREMVCRGLGCFGLKIDPEKNRAVSALPCDVAATDSRVRILVIQTNEELAIARQVYQTLLQKRPDTNAGKEFHHEPLST</sequence>
<evidence type="ECO:0000256" key="1">
    <source>
        <dbReference type="ARBA" id="ARBA00022679"/>
    </source>
</evidence>
<feature type="site" description="Transition state stabilizer" evidence="5">
    <location>
        <position position="238"/>
    </location>
</feature>
<dbReference type="GO" id="GO:0008776">
    <property type="term" value="F:acetate kinase activity"/>
    <property type="evidence" value="ECO:0007669"/>
    <property type="project" value="UniProtKB-UniRule"/>
</dbReference>
<protein>
    <recommendedName>
        <fullName evidence="5">Acetate kinase</fullName>
        <ecNumber evidence="5">2.7.2.1</ecNumber>
    </recommendedName>
    <alternativeName>
        <fullName evidence="5">Acetokinase</fullName>
    </alternativeName>
</protein>
<feature type="binding site" evidence="5">
    <location>
        <position position="14"/>
    </location>
    <ligand>
        <name>ATP</name>
        <dbReference type="ChEBI" id="CHEBI:30616"/>
    </ligand>
</feature>
<dbReference type="RefSeq" id="WP_136061395.1">
    <property type="nucleotide sequence ID" value="NZ_CAAHFH010000001.1"/>
</dbReference>
<dbReference type="EC" id="2.7.2.1" evidence="5"/>
<feature type="binding site" evidence="5">
    <location>
        <position position="381"/>
    </location>
    <ligand>
        <name>Mg(2+)</name>
        <dbReference type="ChEBI" id="CHEBI:18420"/>
    </ligand>
</feature>
<comment type="caution">
    <text evidence="5">Lacks conserved residue(s) required for the propagation of feature annotation.</text>
</comment>
<comment type="function">
    <text evidence="5">Catalyzes the formation of acetyl phosphate from acetate and ATP. Can also catalyze the reverse reaction.</text>
</comment>
<evidence type="ECO:0000256" key="2">
    <source>
        <dbReference type="ARBA" id="ARBA00022741"/>
    </source>
</evidence>
<dbReference type="GO" id="GO:0000287">
    <property type="term" value="F:magnesium ion binding"/>
    <property type="evidence" value="ECO:0007669"/>
    <property type="project" value="UniProtKB-UniRule"/>
</dbReference>